<sequence>MSLFAVLALLVAAPVAGDDPDAIIVTGTPVTREEAKKRAAEYVRRAGIAQLKPLARWVDPVCPRTVGVSDMVAGIVNARVRTVATAAGAPVAPADCQANIVIAFSADGRSLARAVRRKAPDQFAELAPVARDRVLDGTSAIRWWYTTRDESRDGMPISDFYVKLYNSSIVSTQVVRALQTATVVIDVEQADGMPLDSVAAYAAMVALAEFRSNPPPPKESILALFDGETERRELSSHDAALLRGIYTVPPDREAYQQRRQLVTTVRKSGE</sequence>
<dbReference type="AlphaFoldDB" id="A0A0A7PK28"/>
<evidence type="ECO:0000256" key="1">
    <source>
        <dbReference type="SAM" id="SignalP"/>
    </source>
</evidence>
<reference evidence="2 3" key="1">
    <citation type="journal article" date="2015" name="Int. J. Syst. Evol. Microbiol.">
        <title>Description of Sphingopyxis fribergensis sp. nov. - a soil bacterium with the ability to degrade styrene and phenylacetic acid.</title>
        <authorList>
            <person name="Oelschlagel M."/>
            <person name="Ruckert C."/>
            <person name="Kalinowski J."/>
            <person name="Schmidt G."/>
            <person name="Schlomann M."/>
            <person name="Tischler D."/>
        </authorList>
    </citation>
    <scope>NUCLEOTIDE SEQUENCE [LARGE SCALE GENOMIC DNA]</scope>
    <source>
        <strain evidence="2 3">Kp5.2</strain>
    </source>
</reference>
<gene>
    <name evidence="2" type="ORF">SKP52_17445</name>
</gene>
<feature type="signal peptide" evidence="1">
    <location>
        <begin position="1"/>
        <end position="17"/>
    </location>
</feature>
<keyword evidence="3" id="KW-1185">Reference proteome</keyword>
<proteinExistence type="predicted"/>
<dbReference type="STRING" id="1515612.SKP52_17445"/>
<dbReference type="OrthoDB" id="7468628at2"/>
<accession>A0A0A7PK28</accession>
<dbReference type="EMBL" id="CP009122">
    <property type="protein sequence ID" value="AJA10360.1"/>
    <property type="molecule type" value="Genomic_DNA"/>
</dbReference>
<name>A0A0A7PK28_9SPHN</name>
<dbReference type="HOGENOM" id="CLU_1030165_0_0_5"/>
<evidence type="ECO:0000313" key="2">
    <source>
        <dbReference type="EMBL" id="AJA10360.1"/>
    </source>
</evidence>
<dbReference type="Proteomes" id="UP000030907">
    <property type="component" value="Chromosome"/>
</dbReference>
<protein>
    <recommendedName>
        <fullName evidence="4">Secreted protein</fullName>
    </recommendedName>
</protein>
<feature type="chain" id="PRO_5002030780" description="Secreted protein" evidence="1">
    <location>
        <begin position="18"/>
        <end position="270"/>
    </location>
</feature>
<evidence type="ECO:0008006" key="4">
    <source>
        <dbReference type="Google" id="ProtNLM"/>
    </source>
</evidence>
<keyword evidence="1" id="KW-0732">Signal</keyword>
<organism evidence="2 3">
    <name type="scientific">Sphingopyxis fribergensis</name>
    <dbReference type="NCBI Taxonomy" id="1515612"/>
    <lineage>
        <taxon>Bacteria</taxon>
        <taxon>Pseudomonadati</taxon>
        <taxon>Pseudomonadota</taxon>
        <taxon>Alphaproteobacteria</taxon>
        <taxon>Sphingomonadales</taxon>
        <taxon>Sphingomonadaceae</taxon>
        <taxon>Sphingopyxis</taxon>
    </lineage>
</organism>
<dbReference type="RefSeq" id="WP_039576788.1">
    <property type="nucleotide sequence ID" value="NZ_CP009122.1"/>
</dbReference>
<evidence type="ECO:0000313" key="3">
    <source>
        <dbReference type="Proteomes" id="UP000030907"/>
    </source>
</evidence>
<dbReference type="KEGG" id="sphk:SKP52_17445"/>